<feature type="domain" description="Choline/carnitine acyltransferase" evidence="2">
    <location>
        <begin position="5"/>
        <end position="164"/>
    </location>
</feature>
<evidence type="ECO:0000259" key="2">
    <source>
        <dbReference type="Pfam" id="PF00755"/>
    </source>
</evidence>
<name>A0A7S4K896_9STRA</name>
<dbReference type="FunFam" id="3.30.559.10:FF:000019">
    <property type="entry name" value="Carnitine acetyl transferase"/>
    <property type="match status" value="1"/>
</dbReference>
<evidence type="ECO:0000256" key="1">
    <source>
        <dbReference type="ARBA" id="ARBA00005232"/>
    </source>
</evidence>
<accession>A0A7S4K896</accession>
<dbReference type="SUPFAM" id="SSF52777">
    <property type="entry name" value="CoA-dependent acyltransferases"/>
    <property type="match status" value="1"/>
</dbReference>
<dbReference type="Gene3D" id="3.30.559.10">
    <property type="entry name" value="Chloramphenicol acetyltransferase-like domain"/>
    <property type="match status" value="1"/>
</dbReference>
<dbReference type="GO" id="GO:0009437">
    <property type="term" value="P:carnitine metabolic process"/>
    <property type="evidence" value="ECO:0007669"/>
    <property type="project" value="TreeGrafter"/>
</dbReference>
<dbReference type="GO" id="GO:0004092">
    <property type="term" value="F:carnitine O-acetyltransferase activity"/>
    <property type="evidence" value="ECO:0007669"/>
    <property type="project" value="TreeGrafter"/>
</dbReference>
<comment type="similarity">
    <text evidence="1">Belongs to the carnitine/choline acetyltransferase family.</text>
</comment>
<dbReference type="Pfam" id="PF00755">
    <property type="entry name" value="Carn_acyltransf"/>
    <property type="match status" value="1"/>
</dbReference>
<dbReference type="PANTHER" id="PTHR22589:SF29">
    <property type="entry name" value="MITOCHONDRIAL CARNITINE O-ACETYLTRANSFERASE-RELATED"/>
    <property type="match status" value="1"/>
</dbReference>
<sequence>MVRYPQVVCQYEPVMTKHFFHGRTEAMRTVTPVAAVFCEKWASRYTSKEEKLDSLRDATKEHSRLVKEASAGKGVDRHLFALKCIAEKNDVAIPPFFGSDAWKALNHTVLSTSNCGNPALRLFGFGPVVPDGFGIGYIIKNNSLQYSISSKHRQTKRFAHTLHKVLLDFKEMMQPLSSVKVGSASPEVEKLLVKKESLLEYADGIDYFGELDLDKPDEKTPQMDGGARKYVGIVRRRESSISEDTMKNVGVMVKSPSSSEHKHVAV</sequence>
<dbReference type="InterPro" id="IPR000542">
    <property type="entry name" value="Carn_acyl_trans"/>
</dbReference>
<reference evidence="3" key="1">
    <citation type="submission" date="2021-01" db="EMBL/GenBank/DDBJ databases">
        <authorList>
            <person name="Corre E."/>
            <person name="Pelletier E."/>
            <person name="Niang G."/>
            <person name="Scheremetjew M."/>
            <person name="Finn R."/>
            <person name="Kale V."/>
            <person name="Holt S."/>
            <person name="Cochrane G."/>
            <person name="Meng A."/>
            <person name="Brown T."/>
            <person name="Cohen L."/>
        </authorList>
    </citation>
    <scope>NUCLEOTIDE SEQUENCE</scope>
    <source>
        <strain evidence="3">Isolate 1302-5</strain>
    </source>
</reference>
<protein>
    <recommendedName>
        <fullName evidence="2">Choline/carnitine acyltransferase domain-containing protein</fullName>
    </recommendedName>
</protein>
<dbReference type="AlphaFoldDB" id="A0A7S4K896"/>
<evidence type="ECO:0000313" key="3">
    <source>
        <dbReference type="EMBL" id="CAE2286792.1"/>
    </source>
</evidence>
<organism evidence="3">
    <name type="scientific">Odontella aurita</name>
    <dbReference type="NCBI Taxonomy" id="265563"/>
    <lineage>
        <taxon>Eukaryota</taxon>
        <taxon>Sar</taxon>
        <taxon>Stramenopiles</taxon>
        <taxon>Ochrophyta</taxon>
        <taxon>Bacillariophyta</taxon>
        <taxon>Mediophyceae</taxon>
        <taxon>Biddulphiophycidae</taxon>
        <taxon>Eupodiscales</taxon>
        <taxon>Odontellaceae</taxon>
        <taxon>Odontella</taxon>
    </lineage>
</organism>
<dbReference type="GO" id="GO:0005739">
    <property type="term" value="C:mitochondrion"/>
    <property type="evidence" value="ECO:0007669"/>
    <property type="project" value="TreeGrafter"/>
</dbReference>
<gene>
    <name evidence="3" type="ORF">OAUR00152_LOCUS40833</name>
</gene>
<dbReference type="PANTHER" id="PTHR22589">
    <property type="entry name" value="CARNITINE O-ACYLTRANSFERASE"/>
    <property type="match status" value="1"/>
</dbReference>
<dbReference type="InterPro" id="IPR023213">
    <property type="entry name" value="CAT-like_dom_sf"/>
</dbReference>
<dbReference type="InterPro" id="IPR039551">
    <property type="entry name" value="Cho/carn_acyl_trans"/>
</dbReference>
<proteinExistence type="inferred from homology"/>
<dbReference type="EMBL" id="HBKQ01059819">
    <property type="protein sequence ID" value="CAE2286792.1"/>
    <property type="molecule type" value="Transcribed_RNA"/>
</dbReference>